<evidence type="ECO:0000256" key="5">
    <source>
        <dbReference type="SAM" id="MobiDB-lite"/>
    </source>
</evidence>
<dbReference type="OrthoDB" id="3184250at2759"/>
<reference evidence="7 8" key="1">
    <citation type="journal article" date="2016" name="Mol. Biol. Evol.">
        <title>Comparative Genomics of Early-Diverging Mushroom-Forming Fungi Provides Insights into the Origins of Lignocellulose Decay Capabilities.</title>
        <authorList>
            <person name="Nagy L.G."/>
            <person name="Riley R."/>
            <person name="Tritt A."/>
            <person name="Adam C."/>
            <person name="Daum C."/>
            <person name="Floudas D."/>
            <person name="Sun H."/>
            <person name="Yadav J.S."/>
            <person name="Pangilinan J."/>
            <person name="Larsson K.H."/>
            <person name="Matsuura K."/>
            <person name="Barry K."/>
            <person name="Labutti K."/>
            <person name="Kuo R."/>
            <person name="Ohm R.A."/>
            <person name="Bhattacharya S.S."/>
            <person name="Shirouzu T."/>
            <person name="Yoshinaga Y."/>
            <person name="Martin F.M."/>
            <person name="Grigoriev I.V."/>
            <person name="Hibbett D.S."/>
        </authorList>
    </citation>
    <scope>NUCLEOTIDE SEQUENCE [LARGE SCALE GENOMIC DNA]</scope>
    <source>
        <strain evidence="7 8">CBS 109695</strain>
    </source>
</reference>
<feature type="region of interest" description="Disordered" evidence="5">
    <location>
        <begin position="248"/>
        <end position="411"/>
    </location>
</feature>
<name>A0A166UIS6_9AGAM</name>
<evidence type="ECO:0000313" key="7">
    <source>
        <dbReference type="EMBL" id="KZP31729.1"/>
    </source>
</evidence>
<protein>
    <recommendedName>
        <fullName evidence="6">XLF-like N-terminal domain-containing protein</fullName>
    </recommendedName>
</protein>
<evidence type="ECO:0000256" key="4">
    <source>
        <dbReference type="ARBA" id="ARBA00023242"/>
    </source>
</evidence>
<keyword evidence="3" id="KW-0234">DNA repair</keyword>
<dbReference type="Proteomes" id="UP000076532">
    <property type="component" value="Unassembled WGS sequence"/>
</dbReference>
<dbReference type="GO" id="GO:0005634">
    <property type="term" value="C:nucleus"/>
    <property type="evidence" value="ECO:0007669"/>
    <property type="project" value="UniProtKB-SubCell"/>
</dbReference>
<feature type="domain" description="XLF-like N-terminal" evidence="6">
    <location>
        <begin position="24"/>
        <end position="132"/>
    </location>
</feature>
<gene>
    <name evidence="7" type="ORF">FIBSPDRAFT_577890</name>
</gene>
<evidence type="ECO:0000313" key="8">
    <source>
        <dbReference type="Proteomes" id="UP000076532"/>
    </source>
</evidence>
<accession>A0A166UIS6</accession>
<evidence type="ECO:0000259" key="6">
    <source>
        <dbReference type="Pfam" id="PF09302"/>
    </source>
</evidence>
<feature type="compositionally biased region" description="Basic residues" evidence="5">
    <location>
        <begin position="398"/>
        <end position="411"/>
    </location>
</feature>
<dbReference type="InterPro" id="IPR015381">
    <property type="entry name" value="XLF-like_N"/>
</dbReference>
<proteinExistence type="predicted"/>
<dbReference type="CDD" id="cd22285">
    <property type="entry name" value="HD_XLF_N"/>
    <property type="match status" value="1"/>
</dbReference>
<keyword evidence="4" id="KW-0539">Nucleus</keyword>
<dbReference type="AlphaFoldDB" id="A0A166UIS6"/>
<dbReference type="InterPro" id="IPR038051">
    <property type="entry name" value="XRCC4-like_N_sf"/>
</dbReference>
<keyword evidence="8" id="KW-1185">Reference proteome</keyword>
<evidence type="ECO:0000256" key="3">
    <source>
        <dbReference type="ARBA" id="ARBA00023204"/>
    </source>
</evidence>
<evidence type="ECO:0000256" key="2">
    <source>
        <dbReference type="ARBA" id="ARBA00022763"/>
    </source>
</evidence>
<dbReference type="Pfam" id="PF09302">
    <property type="entry name" value="XLF"/>
    <property type="match status" value="1"/>
</dbReference>
<dbReference type="Gene3D" id="2.170.210.10">
    <property type="entry name" value="DNA double-strand break repair and VJ recombination XRCC4, N-terminal"/>
    <property type="match status" value="1"/>
</dbReference>
<comment type="subcellular location">
    <subcellularLocation>
        <location evidence="1">Nucleus</location>
    </subcellularLocation>
</comment>
<dbReference type="GO" id="GO:0006303">
    <property type="term" value="P:double-strand break repair via nonhomologous end joining"/>
    <property type="evidence" value="ECO:0007669"/>
    <property type="project" value="UniProtKB-ARBA"/>
</dbReference>
<keyword evidence="2" id="KW-0227">DNA damage</keyword>
<dbReference type="EMBL" id="KV417488">
    <property type="protein sequence ID" value="KZP31729.1"/>
    <property type="molecule type" value="Genomic_DNA"/>
</dbReference>
<feature type="compositionally biased region" description="Polar residues" evidence="5">
    <location>
        <begin position="332"/>
        <end position="341"/>
    </location>
</feature>
<organism evidence="7 8">
    <name type="scientific">Athelia psychrophila</name>
    <dbReference type="NCBI Taxonomy" id="1759441"/>
    <lineage>
        <taxon>Eukaryota</taxon>
        <taxon>Fungi</taxon>
        <taxon>Dikarya</taxon>
        <taxon>Basidiomycota</taxon>
        <taxon>Agaricomycotina</taxon>
        <taxon>Agaricomycetes</taxon>
        <taxon>Agaricomycetidae</taxon>
        <taxon>Atheliales</taxon>
        <taxon>Atheliaceae</taxon>
        <taxon>Athelia</taxon>
    </lineage>
</organism>
<sequence length="411" mass="44844">MEQFTDEHANLLLGKEFLVKVDAASSTPYLIKYCTTPSKTHCCILITDTKKVWAEVLSCNAMARRWRNCNPQRALENADSNQEKVWRSSILDLLTEAHTLGGFADILFEAVESNYSDMAFELGYEDFKWRWEPNFLGYQMSADIMSRQLIVPLISTNHLAFSASEPVGGMSDQDLEKAVDKIGRVAKRSPDVHIRNALTKPRVATTVRRVASLLYSQPDIPGIHSEVDKPSLIVPSIAQAWPAVLEDQPTSSIPPVSDATRQPVAVMPPASPLPPNKDVDIDTRVQPPIPAVKIPDRSVSGDSATESEEESDPAPDGKGKMKGNSAAPPVSSPQSHTNRSPVASPPPANEVVNNKEPASYSDSSPVRPVKKRQKQLSSSGDDDDAPSKQARGGAPPKRGARQPIKRGGKRF</sequence>
<evidence type="ECO:0000256" key="1">
    <source>
        <dbReference type="ARBA" id="ARBA00004123"/>
    </source>
</evidence>